<reference evidence="1" key="1">
    <citation type="journal article" date="2019" name="MBio">
        <title>Virus Genomes from Deep Sea Sediments Expand the Ocean Megavirome and Support Independent Origins of Viral Gigantism.</title>
        <authorList>
            <person name="Backstrom D."/>
            <person name="Yutin N."/>
            <person name="Jorgensen S.L."/>
            <person name="Dharamshi J."/>
            <person name="Homa F."/>
            <person name="Zaremba-Niedwiedzka K."/>
            <person name="Spang A."/>
            <person name="Wolf Y.I."/>
            <person name="Koonin E.V."/>
            <person name="Ettema T.J."/>
        </authorList>
    </citation>
    <scope>NUCLEOTIDE SEQUENCE</scope>
</reference>
<dbReference type="EMBL" id="MK500279">
    <property type="protein sequence ID" value="QBK84559.1"/>
    <property type="molecule type" value="Genomic_DNA"/>
</dbReference>
<organism evidence="1">
    <name type="scientific">Pithovirus LCDPAC01</name>
    <dbReference type="NCBI Taxonomy" id="2506600"/>
    <lineage>
        <taxon>Viruses</taxon>
        <taxon>Pithoviruses</taxon>
    </lineage>
</organism>
<accession>A0A481YMJ3</accession>
<gene>
    <name evidence="1" type="ORF">LCDPAC01_00400</name>
</gene>
<sequence length="40" mass="4548">MAKMIGMSGTFVFAKTGLHFTFQSTQTVFERGIGRLFEKF</sequence>
<name>A0A481YMJ3_9VIRU</name>
<proteinExistence type="predicted"/>
<evidence type="ECO:0000313" key="1">
    <source>
        <dbReference type="EMBL" id="QBK84559.1"/>
    </source>
</evidence>
<protein>
    <submittedName>
        <fullName evidence="1">Uncharacterized protein</fullName>
    </submittedName>
</protein>